<evidence type="ECO:0000313" key="8">
    <source>
        <dbReference type="Proteomes" id="UP000218615"/>
    </source>
</evidence>
<dbReference type="InterPro" id="IPR007164">
    <property type="entry name" value="GTP-dep_dephospho-CoA_kin"/>
</dbReference>
<feature type="binding site" evidence="6">
    <location>
        <position position="50"/>
    </location>
    <ligand>
        <name>GTP</name>
        <dbReference type="ChEBI" id="CHEBI:37565"/>
    </ligand>
</feature>
<feature type="binding site" evidence="6">
    <location>
        <position position="49"/>
    </location>
    <ligand>
        <name>GTP</name>
        <dbReference type="ChEBI" id="CHEBI:37565"/>
    </ligand>
</feature>
<keyword evidence="3 6" id="KW-0418">Kinase</keyword>
<keyword evidence="8" id="KW-1185">Reference proteome</keyword>
<evidence type="ECO:0000256" key="3">
    <source>
        <dbReference type="ARBA" id="ARBA00022777"/>
    </source>
</evidence>
<dbReference type="PANTHER" id="PTHR40732">
    <property type="entry name" value="UPF0218 PROTEIN TK1697"/>
    <property type="match status" value="1"/>
</dbReference>
<dbReference type="HAMAP" id="MF_00590">
    <property type="entry name" value="Dephospho_CoA_kinase_GTP_dep"/>
    <property type="match status" value="1"/>
</dbReference>
<comment type="caution">
    <text evidence="6">Lacks conserved residue(s) required for the propagation of feature annotation.</text>
</comment>
<evidence type="ECO:0000256" key="5">
    <source>
        <dbReference type="ARBA" id="ARBA00023134"/>
    </source>
</evidence>
<evidence type="ECO:0000256" key="1">
    <source>
        <dbReference type="ARBA" id="ARBA00022679"/>
    </source>
</evidence>
<dbReference type="RefSeq" id="WP_096206790.1">
    <property type="nucleotide sequence ID" value="NZ_FZMP01000207.1"/>
</dbReference>
<dbReference type="EC" id="2.7.1.237" evidence="6"/>
<dbReference type="PIRSF" id="PIRSF006533">
    <property type="entry name" value="UCP006533"/>
    <property type="match status" value="1"/>
</dbReference>
<accession>A0A284VSN1</accession>
<evidence type="ECO:0000313" key="7">
    <source>
        <dbReference type="EMBL" id="SNQ62193.1"/>
    </source>
</evidence>
<organism evidence="7 8">
    <name type="scientific">Candidatus Methanoperedens nitratireducens</name>
    <dbReference type="NCBI Taxonomy" id="1392998"/>
    <lineage>
        <taxon>Archaea</taxon>
        <taxon>Methanobacteriati</taxon>
        <taxon>Methanobacteriota</taxon>
        <taxon>Stenosarchaea group</taxon>
        <taxon>Methanomicrobia</taxon>
        <taxon>Methanosarcinales</taxon>
        <taxon>ANME-2 cluster</taxon>
        <taxon>Candidatus Methanoperedentaceae</taxon>
        <taxon>Candidatus Methanoperedens</taxon>
    </lineage>
</organism>
<dbReference type="GO" id="GO:0016301">
    <property type="term" value="F:kinase activity"/>
    <property type="evidence" value="ECO:0007669"/>
    <property type="project" value="UniProtKB-UniRule"/>
</dbReference>
<evidence type="ECO:0000256" key="6">
    <source>
        <dbReference type="HAMAP-Rule" id="MF_00590"/>
    </source>
</evidence>
<comment type="function">
    <text evidence="6">Catalyzes the GTP-dependent phosphorylation of the 3'-hydroxyl group of dephosphocoenzyme A to form coenzyme A (CoA).</text>
</comment>
<dbReference type="GO" id="GO:0015937">
    <property type="term" value="P:coenzyme A biosynthetic process"/>
    <property type="evidence" value="ECO:0007669"/>
    <property type="project" value="UniProtKB-UniRule"/>
</dbReference>
<dbReference type="EMBL" id="FZMP01000207">
    <property type="protein sequence ID" value="SNQ62193.1"/>
    <property type="molecule type" value="Genomic_DNA"/>
</dbReference>
<dbReference type="PANTHER" id="PTHR40732:SF1">
    <property type="entry name" value="GTP-DEPENDENT DEPHOSPHO-COA KINASE"/>
    <property type="match status" value="1"/>
</dbReference>
<sequence length="186" mass="20614">MKIYCLPDELKSELRKLHGELYRGDGQDTARQIIKDLKNPAKIITVGDIVTFNLLNAGIVPDISFVDDRTKRIPAADHILHGTKHPRFRTITVENPPGILTEGLLHEVSKAMDSDNPVRIFVKGEEDLAALPAIAMAPLSSVVIYGLPDEGAVVVKVTQDKKKEIQSLIDKMKCKEENNGTSDHQR</sequence>
<protein>
    <recommendedName>
        <fullName evidence="6">GTP-dependent dephospho-CoA kinase</fullName>
        <ecNumber evidence="6">2.7.1.237</ecNumber>
    </recommendedName>
    <alternativeName>
        <fullName evidence="6">Dephospho-coenzyme A kinase</fullName>
        <shortName evidence="6">DPCK</shortName>
    </alternativeName>
</protein>
<dbReference type="STRING" id="1392998.ANME2D_02954"/>
<dbReference type="OrthoDB" id="15447at2157"/>
<keyword evidence="1 6" id="KW-0808">Transferase</keyword>
<dbReference type="AlphaFoldDB" id="A0A284VSN1"/>
<keyword evidence="2 6" id="KW-0547">Nucleotide-binding</keyword>
<keyword evidence="4 6" id="KW-0173">Coenzyme A biosynthesis</keyword>
<dbReference type="GO" id="GO:0005525">
    <property type="term" value="F:GTP binding"/>
    <property type="evidence" value="ECO:0007669"/>
    <property type="project" value="UniProtKB-UniRule"/>
</dbReference>
<gene>
    <name evidence="7" type="ORF">MNV_60074</name>
</gene>
<comment type="similarity">
    <text evidence="6">Belongs to the GTP-dependent DPCK family.</text>
</comment>
<evidence type="ECO:0000256" key="2">
    <source>
        <dbReference type="ARBA" id="ARBA00022741"/>
    </source>
</evidence>
<reference evidence="8" key="1">
    <citation type="submission" date="2017-06" db="EMBL/GenBank/DDBJ databases">
        <authorList>
            <person name="Cremers G."/>
        </authorList>
    </citation>
    <scope>NUCLEOTIDE SEQUENCE [LARGE SCALE GENOMIC DNA]</scope>
</reference>
<proteinExistence type="inferred from homology"/>
<dbReference type="Proteomes" id="UP000218615">
    <property type="component" value="Unassembled WGS sequence"/>
</dbReference>
<dbReference type="Pfam" id="PF04019">
    <property type="entry name" value="DUF359"/>
    <property type="match status" value="1"/>
</dbReference>
<comment type="catalytic activity">
    <reaction evidence="6">
        <text>3'-dephospho-CoA + GTP = GDP + CoA + H(+)</text>
        <dbReference type="Rhea" id="RHEA:61156"/>
        <dbReference type="ChEBI" id="CHEBI:15378"/>
        <dbReference type="ChEBI" id="CHEBI:37565"/>
        <dbReference type="ChEBI" id="CHEBI:57287"/>
        <dbReference type="ChEBI" id="CHEBI:57328"/>
        <dbReference type="ChEBI" id="CHEBI:58189"/>
        <dbReference type="EC" id="2.7.1.237"/>
    </reaction>
</comment>
<dbReference type="UniPathway" id="UPA00241"/>
<comment type="pathway">
    <text evidence="6">Cofactor biosynthesis; coenzyme A biosynthesis.</text>
</comment>
<evidence type="ECO:0000256" key="4">
    <source>
        <dbReference type="ARBA" id="ARBA00022993"/>
    </source>
</evidence>
<feature type="binding site" evidence="6">
    <location>
        <position position="48"/>
    </location>
    <ligand>
        <name>GTP</name>
        <dbReference type="ChEBI" id="CHEBI:37565"/>
    </ligand>
</feature>
<keyword evidence="5 6" id="KW-0342">GTP-binding</keyword>
<feature type="binding site" evidence="6">
    <location>
        <position position="126"/>
    </location>
    <ligand>
        <name>GTP</name>
        <dbReference type="ChEBI" id="CHEBI:37565"/>
    </ligand>
</feature>
<feature type="binding site" evidence="6">
    <location>
        <position position="67"/>
    </location>
    <ligand>
        <name>GTP</name>
        <dbReference type="ChEBI" id="CHEBI:37565"/>
    </ligand>
</feature>
<name>A0A284VSN1_9EURY</name>
<feature type="binding site" evidence="6">
    <location>
        <position position="149"/>
    </location>
    <ligand>
        <name>GTP</name>
        <dbReference type="ChEBI" id="CHEBI:37565"/>
    </ligand>
</feature>